<keyword evidence="14" id="KW-1185">Reference proteome</keyword>
<dbReference type="Gene3D" id="2.60.40.2310">
    <property type="match status" value="2"/>
</dbReference>
<evidence type="ECO:0000256" key="6">
    <source>
        <dbReference type="PIRSR" id="PIRSR615500-1"/>
    </source>
</evidence>
<evidence type="ECO:0000313" key="14">
    <source>
        <dbReference type="Proteomes" id="UP000775213"/>
    </source>
</evidence>
<dbReference type="InterPro" id="IPR015500">
    <property type="entry name" value="Peptidase_S8_subtilisin-rel"/>
</dbReference>
<feature type="region of interest" description="Disordered" evidence="8">
    <location>
        <begin position="1741"/>
        <end position="1763"/>
    </location>
</feature>
<evidence type="ECO:0000259" key="12">
    <source>
        <dbReference type="Pfam" id="PF17766"/>
    </source>
</evidence>
<evidence type="ECO:0000256" key="3">
    <source>
        <dbReference type="ARBA" id="ARBA00022729"/>
    </source>
</evidence>
<feature type="active site" description="Charge relay system" evidence="7">
    <location>
        <position position="846"/>
    </location>
</feature>
<dbReference type="CDD" id="cd04852">
    <property type="entry name" value="Peptidases_S8_3"/>
    <property type="match status" value="2"/>
</dbReference>
<dbReference type="GO" id="GO:0006508">
    <property type="term" value="P:proteolysis"/>
    <property type="evidence" value="ECO:0007669"/>
    <property type="project" value="UniProtKB-KW"/>
</dbReference>
<dbReference type="InterPro" id="IPR000209">
    <property type="entry name" value="Peptidase_S8/S53_dom"/>
</dbReference>
<evidence type="ECO:0008006" key="15">
    <source>
        <dbReference type="Google" id="ProtNLM"/>
    </source>
</evidence>
<organism evidence="13 14">
    <name type="scientific">Dendrobium chrysotoxum</name>
    <name type="common">Orchid</name>
    <dbReference type="NCBI Taxonomy" id="161865"/>
    <lineage>
        <taxon>Eukaryota</taxon>
        <taxon>Viridiplantae</taxon>
        <taxon>Streptophyta</taxon>
        <taxon>Embryophyta</taxon>
        <taxon>Tracheophyta</taxon>
        <taxon>Spermatophyta</taxon>
        <taxon>Magnoliopsida</taxon>
        <taxon>Liliopsida</taxon>
        <taxon>Asparagales</taxon>
        <taxon>Orchidaceae</taxon>
        <taxon>Epidendroideae</taxon>
        <taxon>Malaxideae</taxon>
        <taxon>Dendrobiinae</taxon>
        <taxon>Dendrobium</taxon>
    </lineage>
</organism>
<evidence type="ECO:0000256" key="8">
    <source>
        <dbReference type="SAM" id="MobiDB-lite"/>
    </source>
</evidence>
<dbReference type="Gene3D" id="3.30.70.80">
    <property type="entry name" value="Peptidase S8 propeptide/proteinase inhibitor I9"/>
    <property type="match status" value="2"/>
</dbReference>
<dbReference type="Pfam" id="PF17766">
    <property type="entry name" value="fn3_6"/>
    <property type="match status" value="2"/>
</dbReference>
<dbReference type="InterPro" id="IPR036852">
    <property type="entry name" value="Peptidase_S8/S53_dom_sf"/>
</dbReference>
<feature type="compositionally biased region" description="Polar residues" evidence="8">
    <location>
        <begin position="1741"/>
        <end position="1759"/>
    </location>
</feature>
<dbReference type="InterPro" id="IPR010259">
    <property type="entry name" value="S8pro/Inhibitor_I9"/>
</dbReference>
<proteinExistence type="inferred from homology"/>
<feature type="active site" description="Charge relay system" evidence="6 7">
    <location>
        <position position="1638"/>
    </location>
</feature>
<feature type="active site" description="Charge relay system" evidence="6 7">
    <location>
        <position position="1293"/>
    </location>
</feature>
<dbReference type="InterPro" id="IPR003137">
    <property type="entry name" value="PA_domain"/>
</dbReference>
<evidence type="ECO:0000259" key="10">
    <source>
        <dbReference type="Pfam" id="PF02225"/>
    </source>
</evidence>
<dbReference type="CDD" id="cd02120">
    <property type="entry name" value="PA_subtilisin_like"/>
    <property type="match status" value="2"/>
</dbReference>
<dbReference type="PROSITE" id="PS00138">
    <property type="entry name" value="SUBTILASE_SER"/>
    <property type="match status" value="2"/>
</dbReference>
<evidence type="ECO:0000256" key="2">
    <source>
        <dbReference type="ARBA" id="ARBA00022670"/>
    </source>
</evidence>
<dbReference type="Pfam" id="PF05922">
    <property type="entry name" value="Inhibitor_I9"/>
    <property type="match status" value="2"/>
</dbReference>
<evidence type="ECO:0000259" key="11">
    <source>
        <dbReference type="Pfam" id="PF05922"/>
    </source>
</evidence>
<dbReference type="Pfam" id="PF02225">
    <property type="entry name" value="PA"/>
    <property type="match status" value="2"/>
</dbReference>
<evidence type="ECO:0000256" key="7">
    <source>
        <dbReference type="PROSITE-ProRule" id="PRU01240"/>
    </source>
</evidence>
<evidence type="ECO:0000313" key="13">
    <source>
        <dbReference type="EMBL" id="KAH0453201.1"/>
    </source>
</evidence>
<feature type="domain" description="PA" evidence="10">
    <location>
        <begin position="669"/>
        <end position="760"/>
    </location>
</feature>
<feature type="domain" description="Peptidase S8/S53" evidence="9">
    <location>
        <begin position="1211"/>
        <end position="1683"/>
    </location>
</feature>
<feature type="domain" description="Inhibitor I9" evidence="11">
    <location>
        <begin position="309"/>
        <end position="383"/>
    </location>
</feature>
<dbReference type="SUPFAM" id="SSF52743">
    <property type="entry name" value="Subtilisin-like"/>
    <property type="match status" value="2"/>
</dbReference>
<keyword evidence="3" id="KW-0732">Signal</keyword>
<comment type="similarity">
    <text evidence="1 7">Belongs to the peptidase S8 family.</text>
</comment>
<evidence type="ECO:0000256" key="4">
    <source>
        <dbReference type="ARBA" id="ARBA00022801"/>
    </source>
</evidence>
<feature type="domain" description="PA" evidence="10">
    <location>
        <begin position="1481"/>
        <end position="1550"/>
    </location>
</feature>
<feature type="domain" description="Subtilisin-like protease fibronectin type-III" evidence="12">
    <location>
        <begin position="953"/>
        <end position="1045"/>
    </location>
</feature>
<dbReference type="InterPro" id="IPR023828">
    <property type="entry name" value="Peptidase_S8_Ser-AS"/>
</dbReference>
<dbReference type="Gene3D" id="3.50.30.30">
    <property type="match status" value="2"/>
</dbReference>
<keyword evidence="4 7" id="KW-0378">Hydrolase</keyword>
<dbReference type="InterPro" id="IPR041469">
    <property type="entry name" value="Subtilisin-like_FN3"/>
</dbReference>
<sequence length="1852" mass="199312">MRFLKLTLKEEKFLPSLDAILFFGLKRRVKSFYSWSLWQPRGDFQTVKTAIWNPWTAVFLPGTSWTVVGTFDGAWTEAGLDAWGGGLRLACVSKSERKGEGEPFGSPCFHFVRPEPEPRATGREAEEAPACGALVRIEGPHSHPPPHMQNAIRKKELPLLAEASTFFQIISGDFQTVKTAVWNPWTAVFLLWNVLDNSWNLRRSLDSSLEPSTEPGQCLELGFGALGQPGRELGCKTYEGLDQKKERWIKKDVLVITSLARPKEVPGRLRPYSFGRTLPHYLVPCHRRDQVVVVRFSKANLFNPSNPQVFIVYLGEHSGKLTAEQIQNHHHSFLLSIKESDETARESLLYSYKNSINGFAATLSEQEAAKISEMEGVVSVFPSEGKSSLHTTRSWDFIETLEGFNGYDQDFIAENASYGNDIIIGMLDSGIWPESKSFSDEGMGPVSKRWKGICEEGEAFNSSNCNRKIIGARYYLKGYESYYGKLNASYAYRSPRDHDGHGTHTASIAAGRPVSASFFGSFAGGTARGGAPLARLAIYKVCWPIPGPNPNLQNTCFDADMLAAIDDAVADGIDILSISIGANGKPPGYAADAIALGTLHAVKRGVVAICSAGNSGPASATVVNLAPWVITVAASSIDRKFDAPVVLGNGVVVMGQSLTPYNEKMRKAYPLVYAGDVELPNTLKTISGQCLPNSLAREKAEGKVVLCLTGTGYWVAKGMEVKRAGGAAMILGNGKTKDDNFPLEAYVLPASAVSWRQALQIRHYIASDLNPTVVIGRSRTVVGLTGAPAMAPFSSRGPNTVEPNILKPDITAPGLLILAAWSEASSPTKFADDHRIVKYNLYSGTSMACPHASATAALLKSVHPQWTSAAIRSAMITTATVNNVQGQPMVDGAGGMAGPMAFGSGHLRPNHAVNPGLIYDATYAEYLLFMCASTNMEIDPSFPCPKRPSSSSDLNHPSVAVTVPSNGSTIAITRIVTNVGQQPARYEVSIVQPLGFSVKVQPKILQFKMRGEKKIFQITISAKATVGIRKVPFVSGSFTWYDGIHYEMLRKSYLLLPLALMFFYPASSSNQQSKVFIVYLGEHSGKLTAEQIQNHHHSFLLSTKERFVSTKISSFLLLIAFIKFGFHLYHISDETARESLLYSYKNSINGFAATLSEQEAAKISEMEGVVSVFPSEGKSSLHTTRSWDFIETLEGFNGYDQDFIAENASYGDHIIIGMLDSGIWPESKSFSDEGMGPVSHRWKGVCEEGEAFNSSNCNRKIIGARYYLKGYESYYGELNTSYAYRSPRDHDGHGTHTASIAAGRPVSASFLGRFAGGTARGGAPLARLAIYKVCWPIPGPNPNLQNTCFDADMLAAIDDAVADGVDILSISIGANGKPPEYAADAIALGTLHAVKRGVVAVCSAGNSGPAAATVVNLAPWVITVAASSIDREFDAPVVLGGGVVIMGQTVTPYNQKRRKPYSLVYAGDAEVPNTPINASGQCLPNSLATEKVKGKAVLCLRGAGLRVAKGMEVKRAGGAAMILGNGKANGDEIPVDAHVLPASAVSSRHAIQILTYINSDVKPTALIGRSRTVVGISGAPAMAAFSSRGPNRLEPNLLKPDITAPGLNILAAWSEASSPTKLEDDHRIVKYNLMSGTSMACPHVSATAALLKSAYPLWTSAAIRSAIMTTASVNDAQGEAMVDDAGGLAEAMAFGTGHLRSSHASRPGLIYEASYADYLLFICASANVQIDPSVQCPENPLSPSDLNHPSVTVTIPSNGSSNSVTTRRVVTNVGLGPARYEVSVVDPLGFSVKVRPKILRFKMQGEKKSFQIMVRAAKSTVDVGHVSAVSGSFTWCDGLHHDVRSPIVVNIA</sequence>
<feature type="domain" description="Subtilisin-like protease fibronectin type-III" evidence="12">
    <location>
        <begin position="1745"/>
        <end position="1849"/>
    </location>
</feature>
<feature type="active site" description="Charge relay system" evidence="7">
    <location>
        <position position="501"/>
    </location>
</feature>
<dbReference type="Gene3D" id="3.40.50.200">
    <property type="entry name" value="Peptidase S8/S53 domain"/>
    <property type="match status" value="2"/>
</dbReference>
<dbReference type="InterPro" id="IPR034197">
    <property type="entry name" value="Peptidases_S8_3"/>
</dbReference>
<name>A0AAV7GAF7_DENCH</name>
<feature type="domain" description="Inhibitor I9" evidence="11">
    <location>
        <begin position="1075"/>
        <end position="1175"/>
    </location>
</feature>
<dbReference type="Proteomes" id="UP000775213">
    <property type="component" value="Unassembled WGS sequence"/>
</dbReference>
<feature type="active site" description="Charge relay system" evidence="7">
    <location>
        <position position="428"/>
    </location>
</feature>
<keyword evidence="2 7" id="KW-0645">Protease</keyword>
<dbReference type="GO" id="GO:0004252">
    <property type="term" value="F:serine-type endopeptidase activity"/>
    <property type="evidence" value="ECO:0007669"/>
    <property type="project" value="UniProtKB-UniRule"/>
</dbReference>
<dbReference type="EMBL" id="JAGFBR010000016">
    <property type="protein sequence ID" value="KAH0453201.1"/>
    <property type="molecule type" value="Genomic_DNA"/>
</dbReference>
<comment type="caution">
    <text evidence="13">The sequence shown here is derived from an EMBL/GenBank/DDBJ whole genome shotgun (WGS) entry which is preliminary data.</text>
</comment>
<keyword evidence="5 7" id="KW-0720">Serine protease</keyword>
<dbReference type="PRINTS" id="PR00723">
    <property type="entry name" value="SUBTILISIN"/>
</dbReference>
<protein>
    <recommendedName>
        <fullName evidence="15">Subtilisin-like protease SBT5.6</fullName>
    </recommendedName>
</protein>
<accession>A0AAV7GAF7</accession>
<reference evidence="13 14" key="1">
    <citation type="journal article" date="2021" name="Hortic Res">
        <title>Chromosome-scale assembly of the Dendrobium chrysotoxum genome enhances the understanding of orchid evolution.</title>
        <authorList>
            <person name="Zhang Y."/>
            <person name="Zhang G.Q."/>
            <person name="Zhang D."/>
            <person name="Liu X.D."/>
            <person name="Xu X.Y."/>
            <person name="Sun W.H."/>
            <person name="Yu X."/>
            <person name="Zhu X."/>
            <person name="Wang Z.W."/>
            <person name="Zhao X."/>
            <person name="Zhong W.Y."/>
            <person name="Chen H."/>
            <person name="Yin W.L."/>
            <person name="Huang T."/>
            <person name="Niu S.C."/>
            <person name="Liu Z.J."/>
        </authorList>
    </citation>
    <scope>NUCLEOTIDE SEQUENCE [LARGE SCALE GENOMIC DNA]</scope>
    <source>
        <strain evidence="13">Lindl</strain>
    </source>
</reference>
<feature type="active site" description="Charge relay system" evidence="6 7">
    <location>
        <position position="1220"/>
    </location>
</feature>
<dbReference type="FunFam" id="3.40.50.200:FF:000006">
    <property type="entry name" value="Subtilisin-like protease SBT1.5"/>
    <property type="match status" value="2"/>
</dbReference>
<dbReference type="InterPro" id="IPR037045">
    <property type="entry name" value="S8pro/Inhibitor_I9_sf"/>
</dbReference>
<dbReference type="PANTHER" id="PTHR10795">
    <property type="entry name" value="PROPROTEIN CONVERTASE SUBTILISIN/KEXIN"/>
    <property type="match status" value="1"/>
</dbReference>
<dbReference type="InterPro" id="IPR045051">
    <property type="entry name" value="SBT"/>
</dbReference>
<evidence type="ECO:0000256" key="5">
    <source>
        <dbReference type="ARBA" id="ARBA00022825"/>
    </source>
</evidence>
<dbReference type="FunFam" id="3.50.30.30:FF:000005">
    <property type="entry name" value="subtilisin-like protease SBT1.5"/>
    <property type="match status" value="2"/>
</dbReference>
<evidence type="ECO:0000256" key="1">
    <source>
        <dbReference type="ARBA" id="ARBA00011073"/>
    </source>
</evidence>
<gene>
    <name evidence="13" type="ORF">IEQ34_017525</name>
</gene>
<dbReference type="Pfam" id="PF00082">
    <property type="entry name" value="Peptidase_S8"/>
    <property type="match status" value="2"/>
</dbReference>
<feature type="domain" description="Peptidase S8/S53" evidence="9">
    <location>
        <begin position="419"/>
        <end position="892"/>
    </location>
</feature>
<dbReference type="PROSITE" id="PS51892">
    <property type="entry name" value="SUBTILASE"/>
    <property type="match status" value="2"/>
</dbReference>
<evidence type="ECO:0000259" key="9">
    <source>
        <dbReference type="Pfam" id="PF00082"/>
    </source>
</evidence>
<dbReference type="FunFam" id="3.30.70.80:FF:000002">
    <property type="entry name" value="Subtilisin-like protease SBT5.3"/>
    <property type="match status" value="1"/>
</dbReference>